<evidence type="ECO:0000313" key="2">
    <source>
        <dbReference type="Proteomes" id="UP000683417"/>
    </source>
</evidence>
<protein>
    <submittedName>
        <fullName evidence="1">BgTH12-05837</fullName>
    </submittedName>
</protein>
<organism evidence="1 2">
    <name type="scientific">Blumeria graminis f. sp. triticale</name>
    <dbReference type="NCBI Taxonomy" id="1689686"/>
    <lineage>
        <taxon>Eukaryota</taxon>
        <taxon>Fungi</taxon>
        <taxon>Dikarya</taxon>
        <taxon>Ascomycota</taxon>
        <taxon>Pezizomycotina</taxon>
        <taxon>Leotiomycetes</taxon>
        <taxon>Erysiphales</taxon>
        <taxon>Erysiphaceae</taxon>
        <taxon>Blumeria</taxon>
    </lineage>
</organism>
<dbReference type="Proteomes" id="UP000683417">
    <property type="component" value="Unassembled WGS sequence"/>
</dbReference>
<proteinExistence type="predicted"/>
<reference evidence="1" key="1">
    <citation type="submission" date="2020-10" db="EMBL/GenBank/DDBJ databases">
        <authorList>
            <person name="Muller C M."/>
        </authorList>
    </citation>
    <scope>NUCLEOTIDE SEQUENCE</scope>
    <source>
        <strain evidence="1">THUN-12</strain>
    </source>
</reference>
<name>A0A9W4D3L1_BLUGR</name>
<comment type="caution">
    <text evidence="1">The sequence shown here is derived from an EMBL/GenBank/DDBJ whole genome shotgun (WGS) entry which is preliminary data.</text>
</comment>
<sequence>MHFRVLRFSRVTFQFVVVNFGDSPKILL</sequence>
<gene>
    <name evidence="1" type="ORF">BGTH12_LOCUS5458</name>
</gene>
<dbReference type="EMBL" id="CAJHIT010000008">
    <property type="protein sequence ID" value="CAD6504100.1"/>
    <property type="molecule type" value="Genomic_DNA"/>
</dbReference>
<evidence type="ECO:0000313" key="1">
    <source>
        <dbReference type="EMBL" id="CAD6504100.1"/>
    </source>
</evidence>
<dbReference type="AlphaFoldDB" id="A0A9W4D3L1"/>
<accession>A0A9W4D3L1</accession>